<dbReference type="GO" id="GO:0032435">
    <property type="term" value="P:negative regulation of proteasomal ubiquitin-dependent protein catabolic process"/>
    <property type="evidence" value="ECO:0007669"/>
    <property type="project" value="TreeGrafter"/>
</dbReference>
<keyword evidence="3" id="KW-0175">Coiled coil</keyword>
<dbReference type="InterPro" id="IPR029071">
    <property type="entry name" value="Ubiquitin-like_domsf"/>
</dbReference>
<protein>
    <recommendedName>
        <fullName evidence="9">UBX domain-containing protein</fullName>
    </recommendedName>
</protein>
<feature type="compositionally biased region" description="Basic and acidic residues" evidence="4">
    <location>
        <begin position="180"/>
        <end position="220"/>
    </location>
</feature>
<dbReference type="InterPro" id="IPR041923">
    <property type="entry name" value="UBA_UBXN1"/>
</dbReference>
<dbReference type="Pfam" id="PF00789">
    <property type="entry name" value="UBX"/>
    <property type="match status" value="1"/>
</dbReference>
<dbReference type="GO" id="GO:0036435">
    <property type="term" value="F:K48-linked polyubiquitin modification-dependent protein binding"/>
    <property type="evidence" value="ECO:0007669"/>
    <property type="project" value="TreeGrafter"/>
</dbReference>
<comment type="subcellular location">
    <subcellularLocation>
        <location evidence="1">Cytoplasm</location>
    </subcellularLocation>
</comment>
<dbReference type="GO" id="GO:0005737">
    <property type="term" value="C:cytoplasm"/>
    <property type="evidence" value="ECO:0007669"/>
    <property type="project" value="UniProtKB-SubCell"/>
</dbReference>
<organism evidence="7 8">
    <name type="scientific">Elysia chlorotica</name>
    <name type="common">Eastern emerald elysia</name>
    <name type="synonym">Sea slug</name>
    <dbReference type="NCBI Taxonomy" id="188477"/>
    <lineage>
        <taxon>Eukaryota</taxon>
        <taxon>Metazoa</taxon>
        <taxon>Spiralia</taxon>
        <taxon>Lophotrochozoa</taxon>
        <taxon>Mollusca</taxon>
        <taxon>Gastropoda</taxon>
        <taxon>Heterobranchia</taxon>
        <taxon>Euthyneura</taxon>
        <taxon>Panpulmonata</taxon>
        <taxon>Sacoglossa</taxon>
        <taxon>Placobranchoidea</taxon>
        <taxon>Plakobranchidae</taxon>
        <taxon>Elysia</taxon>
    </lineage>
</organism>
<dbReference type="Pfam" id="PF22562">
    <property type="entry name" value="UBA_7"/>
    <property type="match status" value="1"/>
</dbReference>
<dbReference type="Gene3D" id="3.10.20.90">
    <property type="entry name" value="Phosphatidylinositol 3-kinase Catalytic Subunit, Chain A, domain 1"/>
    <property type="match status" value="1"/>
</dbReference>
<gene>
    <name evidence="7" type="ORF">EGW08_014839</name>
</gene>
<dbReference type="CDD" id="cd01772">
    <property type="entry name" value="UBX_UBXN1"/>
    <property type="match status" value="1"/>
</dbReference>
<dbReference type="InterPro" id="IPR001012">
    <property type="entry name" value="UBX_dom"/>
</dbReference>
<evidence type="ECO:0008006" key="9">
    <source>
        <dbReference type="Google" id="ProtNLM"/>
    </source>
</evidence>
<evidence type="ECO:0000313" key="7">
    <source>
        <dbReference type="EMBL" id="RUS77393.1"/>
    </source>
</evidence>
<dbReference type="PROSITE" id="PS50033">
    <property type="entry name" value="UBX"/>
    <property type="match status" value="1"/>
</dbReference>
<evidence type="ECO:0000259" key="6">
    <source>
        <dbReference type="PROSITE" id="PS50033"/>
    </source>
</evidence>
<dbReference type="SUPFAM" id="SSF54236">
    <property type="entry name" value="Ubiquitin-like"/>
    <property type="match status" value="1"/>
</dbReference>
<reference evidence="7 8" key="1">
    <citation type="submission" date="2019-01" db="EMBL/GenBank/DDBJ databases">
        <title>A draft genome assembly of the solar-powered sea slug Elysia chlorotica.</title>
        <authorList>
            <person name="Cai H."/>
            <person name="Li Q."/>
            <person name="Fang X."/>
            <person name="Li J."/>
            <person name="Curtis N.E."/>
            <person name="Altenburger A."/>
            <person name="Shibata T."/>
            <person name="Feng M."/>
            <person name="Maeda T."/>
            <person name="Schwartz J.A."/>
            <person name="Shigenobu S."/>
            <person name="Lundholm N."/>
            <person name="Nishiyama T."/>
            <person name="Yang H."/>
            <person name="Hasebe M."/>
            <person name="Li S."/>
            <person name="Pierce S.K."/>
            <person name="Wang J."/>
        </authorList>
    </citation>
    <scope>NUCLEOTIDE SEQUENCE [LARGE SCALE GENOMIC DNA]</scope>
    <source>
        <strain evidence="7">EC2010</strain>
        <tissue evidence="7">Whole organism of an adult</tissue>
    </source>
</reference>
<dbReference type="STRING" id="188477.A0A433T768"/>
<dbReference type="Gene3D" id="1.10.8.10">
    <property type="entry name" value="DNA helicase RuvA subunit, C-terminal domain"/>
    <property type="match status" value="1"/>
</dbReference>
<dbReference type="CDD" id="cd14302">
    <property type="entry name" value="UBA_UBXN1"/>
    <property type="match status" value="1"/>
</dbReference>
<sequence length="389" mass="43397">TTIETLLRSLLSILIITSSVFRTSAFHWLSVFLQNKLTLFKNSSSLDIELKTKMPTDAETLAEMGFSMNRAQKALAKTGYKGVQLAMDWLFAHADDPDIDEPFDAPKGNVLGKEPGSTDATPANEEDNGEAGASSQGDEEQALQAKSLKCDECGKLLKSEMDAQAHAARTQHSSFSESVEEIKPLTEEEKKEQLAKLQDRIKQKRLEKEEEAKKEQIAREKMRRNQGRDLGAAKQKLEEAEMRKIAEERRREKMEEKMARQRVKDQIEKDKRDRAAKFAKEKEAVSTSAAAPSASPATTPAVAQPPKEYTDCRLQIRLTNGQALTQTFGAKEPLSAVRLYVEMNRTDASGPFSLMTSFPRRVFSSPDMDMPLESLGLVPSAVLIVTRMQ</sequence>
<feature type="region of interest" description="Disordered" evidence="4">
    <location>
        <begin position="101"/>
        <end position="143"/>
    </location>
</feature>
<evidence type="ECO:0000256" key="4">
    <source>
        <dbReference type="SAM" id="MobiDB-lite"/>
    </source>
</evidence>
<dbReference type="EMBL" id="RQTK01000584">
    <property type="protein sequence ID" value="RUS77393.1"/>
    <property type="molecule type" value="Genomic_DNA"/>
</dbReference>
<evidence type="ECO:0000256" key="1">
    <source>
        <dbReference type="ARBA" id="ARBA00004496"/>
    </source>
</evidence>
<dbReference type="PROSITE" id="PS00028">
    <property type="entry name" value="ZINC_FINGER_C2H2_1"/>
    <property type="match status" value="1"/>
</dbReference>
<dbReference type="Pfam" id="PF24560">
    <property type="entry name" value="zf-C2H2_OTU1_C"/>
    <property type="match status" value="1"/>
</dbReference>
<feature type="domain" description="UBA" evidence="5">
    <location>
        <begin position="49"/>
        <end position="93"/>
    </location>
</feature>
<accession>A0A433T768</accession>
<comment type="caution">
    <text evidence="7">The sequence shown here is derived from an EMBL/GenBank/DDBJ whole genome shotgun (WGS) entry which is preliminary data.</text>
</comment>
<dbReference type="OrthoDB" id="10254930at2759"/>
<evidence type="ECO:0000256" key="3">
    <source>
        <dbReference type="ARBA" id="ARBA00023054"/>
    </source>
</evidence>
<name>A0A433T768_ELYCH</name>
<dbReference type="SMART" id="SM00165">
    <property type="entry name" value="UBA"/>
    <property type="match status" value="1"/>
</dbReference>
<proteinExistence type="predicted"/>
<feature type="region of interest" description="Disordered" evidence="4">
    <location>
        <begin position="164"/>
        <end position="306"/>
    </location>
</feature>
<dbReference type="GO" id="GO:0005634">
    <property type="term" value="C:nucleus"/>
    <property type="evidence" value="ECO:0007669"/>
    <property type="project" value="TreeGrafter"/>
</dbReference>
<dbReference type="SMART" id="SM00166">
    <property type="entry name" value="UBX"/>
    <property type="match status" value="1"/>
</dbReference>
<evidence type="ECO:0000256" key="2">
    <source>
        <dbReference type="ARBA" id="ARBA00022490"/>
    </source>
</evidence>
<keyword evidence="2" id="KW-0963">Cytoplasm</keyword>
<dbReference type="SUPFAM" id="SSF46934">
    <property type="entry name" value="UBA-like"/>
    <property type="match status" value="1"/>
</dbReference>
<evidence type="ECO:0000313" key="8">
    <source>
        <dbReference type="Proteomes" id="UP000271974"/>
    </source>
</evidence>
<dbReference type="GO" id="GO:0031397">
    <property type="term" value="P:negative regulation of protein ubiquitination"/>
    <property type="evidence" value="ECO:0007669"/>
    <property type="project" value="TreeGrafter"/>
</dbReference>
<dbReference type="Proteomes" id="UP000271974">
    <property type="component" value="Unassembled WGS sequence"/>
</dbReference>
<dbReference type="AlphaFoldDB" id="A0A433T768"/>
<dbReference type="PANTHER" id="PTHR46340:SF1">
    <property type="entry name" value="UBX DOMAIN-CONTAINING PROTEIN 1"/>
    <property type="match status" value="1"/>
</dbReference>
<feature type="domain" description="UBX" evidence="6">
    <location>
        <begin position="307"/>
        <end position="385"/>
    </location>
</feature>
<feature type="compositionally biased region" description="Low complexity" evidence="4">
    <location>
        <begin position="285"/>
        <end position="302"/>
    </location>
</feature>
<dbReference type="PANTHER" id="PTHR46340">
    <property type="entry name" value="UBX DOMAIN-CONTAINING PROTEIN 1"/>
    <property type="match status" value="1"/>
</dbReference>
<dbReference type="GO" id="GO:1903094">
    <property type="term" value="P:negative regulation of protein K48-linked deubiquitination"/>
    <property type="evidence" value="ECO:0007669"/>
    <property type="project" value="TreeGrafter"/>
</dbReference>
<dbReference type="InterPro" id="IPR009060">
    <property type="entry name" value="UBA-like_sf"/>
</dbReference>
<dbReference type="InterPro" id="IPR057766">
    <property type="entry name" value="Znf-C2H2_OTU1-like_C"/>
</dbReference>
<dbReference type="InterPro" id="IPR015940">
    <property type="entry name" value="UBA"/>
</dbReference>
<keyword evidence="8" id="KW-1185">Reference proteome</keyword>
<feature type="non-terminal residue" evidence="7">
    <location>
        <position position="1"/>
    </location>
</feature>
<dbReference type="PROSITE" id="PS50030">
    <property type="entry name" value="UBA"/>
    <property type="match status" value="1"/>
</dbReference>
<dbReference type="InterPro" id="IPR013087">
    <property type="entry name" value="Znf_C2H2_type"/>
</dbReference>
<evidence type="ECO:0000259" key="5">
    <source>
        <dbReference type="PROSITE" id="PS50030"/>
    </source>
</evidence>
<feature type="compositionally biased region" description="Basic and acidic residues" evidence="4">
    <location>
        <begin position="235"/>
        <end position="284"/>
    </location>
</feature>